<evidence type="ECO:0000256" key="5">
    <source>
        <dbReference type="ARBA" id="ARBA00023239"/>
    </source>
</evidence>
<comment type="similarity">
    <text evidence="6">Belongs to the heme-containing dehydratase family.</text>
</comment>
<evidence type="ECO:0000256" key="2">
    <source>
        <dbReference type="ARBA" id="ARBA00022617"/>
    </source>
</evidence>
<keyword evidence="8" id="KW-1185">Reference proteome</keyword>
<comment type="caution">
    <text evidence="7">The sequence shown here is derived from an EMBL/GenBank/DDBJ whole genome shotgun (WGS) entry which is preliminary data.</text>
</comment>
<dbReference type="Proteomes" id="UP000558997">
    <property type="component" value="Unassembled WGS sequence"/>
</dbReference>
<dbReference type="EC" id="4.99.1.5" evidence="7"/>
<evidence type="ECO:0000256" key="3">
    <source>
        <dbReference type="ARBA" id="ARBA00022723"/>
    </source>
</evidence>
<name>A0A841DK02_9ACTN</name>
<evidence type="ECO:0000313" key="8">
    <source>
        <dbReference type="Proteomes" id="UP000558997"/>
    </source>
</evidence>
<evidence type="ECO:0000256" key="4">
    <source>
        <dbReference type="ARBA" id="ARBA00023004"/>
    </source>
</evidence>
<comment type="cofactor">
    <cofactor evidence="1">
        <name>heme b</name>
        <dbReference type="ChEBI" id="CHEBI:60344"/>
    </cofactor>
</comment>
<keyword evidence="2" id="KW-0349">Heme</keyword>
<organism evidence="7 8">
    <name type="scientific">Kribbella solani</name>
    <dbReference type="NCBI Taxonomy" id="236067"/>
    <lineage>
        <taxon>Bacteria</taxon>
        <taxon>Bacillati</taxon>
        <taxon>Actinomycetota</taxon>
        <taxon>Actinomycetes</taxon>
        <taxon>Propionibacteriales</taxon>
        <taxon>Kribbellaceae</taxon>
        <taxon>Kribbella</taxon>
    </lineage>
</organism>
<keyword evidence="5 7" id="KW-0456">Lyase</keyword>
<dbReference type="GO" id="GO:0016829">
    <property type="term" value="F:lyase activity"/>
    <property type="evidence" value="ECO:0007669"/>
    <property type="project" value="UniProtKB-KW"/>
</dbReference>
<dbReference type="AlphaFoldDB" id="A0A841DK02"/>
<dbReference type="InterPro" id="IPR025702">
    <property type="entry name" value="OXD"/>
</dbReference>
<gene>
    <name evidence="7" type="ORF">HDA44_000746</name>
</gene>
<dbReference type="GO" id="GO:0046872">
    <property type="term" value="F:metal ion binding"/>
    <property type="evidence" value="ECO:0007669"/>
    <property type="project" value="UniProtKB-KW"/>
</dbReference>
<dbReference type="Pfam" id="PF13816">
    <property type="entry name" value="Dehydratase_hem"/>
    <property type="match status" value="1"/>
</dbReference>
<sequence>MTAPYVRTIPERRPEGHVPKAPRWSLAFEAPVSLVTADYLAIQLPTDGTDEAELFLELARQSSDGPDAWELLTCTDEAGAVNLVQVSYWLDPSAHARWLRSSKLGRWYAGLNPAAITFGAWHETVQVPPDRLETIASKPGHVFGLGRAPGALMRHTTTNGYYGAARDRFPVSAVDPLEPAEPHVRRTRPVNSAKRRLRAECGHNTVVIRSGQLWESATGDQLDDYVNELQPKLLAGMRHLVDHADSEGTLSLRITTNLDKETLQPRRETSVYAHFASLEHLEHWAKTHQTHARIYAHAIRKQQEYGDDRSVVTWHEVFVLPRTAAFEYVNCHPGTGILPFAPTVMGVE</sequence>
<reference evidence="7 8" key="1">
    <citation type="submission" date="2020-08" db="EMBL/GenBank/DDBJ databases">
        <title>Sequencing the genomes of 1000 actinobacteria strains.</title>
        <authorList>
            <person name="Klenk H.-P."/>
        </authorList>
    </citation>
    <scope>NUCLEOTIDE SEQUENCE [LARGE SCALE GENOMIC DNA]</scope>
    <source>
        <strain evidence="7 8">DSM 17294</strain>
    </source>
</reference>
<evidence type="ECO:0000256" key="6">
    <source>
        <dbReference type="ARBA" id="ARBA00034312"/>
    </source>
</evidence>
<dbReference type="EMBL" id="JACHNF010000001">
    <property type="protein sequence ID" value="MBB5977405.1"/>
    <property type="molecule type" value="Genomic_DNA"/>
</dbReference>
<keyword evidence="4" id="KW-0408">Iron</keyword>
<proteinExistence type="inferred from homology"/>
<evidence type="ECO:0000256" key="1">
    <source>
        <dbReference type="ARBA" id="ARBA00001970"/>
    </source>
</evidence>
<keyword evidence="3" id="KW-0479">Metal-binding</keyword>
<dbReference type="RefSeq" id="WP_184831351.1">
    <property type="nucleotide sequence ID" value="NZ_BAAAVN010000014.1"/>
</dbReference>
<accession>A0A841DK02</accession>
<evidence type="ECO:0000313" key="7">
    <source>
        <dbReference type="EMBL" id="MBB5977405.1"/>
    </source>
</evidence>
<protein>
    <submittedName>
        <fullName evidence="7">Aldoxime dehydratase</fullName>
        <ecNumber evidence="7">4.99.1.5</ecNumber>
    </submittedName>
</protein>